<keyword evidence="2" id="KW-1185">Reference proteome</keyword>
<sequence length="127" mass="14765">MSATQLAFLPPIDEKEVRNAIIKELKRYKALKVQLENRKEREAAGMTGLFPRLRDQHCINELKVCQIDRALKQSLDDDELKIIKAKYLSSKKIKDIEIYMEMGLKKDKYYQIKRQAIDNLATALGII</sequence>
<reference evidence="1 2" key="1">
    <citation type="submission" date="2017-01" db="EMBL/GenBank/DDBJ databases">
        <title>Bacillus phylogenomics.</title>
        <authorList>
            <person name="Dunlap C."/>
        </authorList>
    </citation>
    <scope>NUCLEOTIDE SEQUENCE [LARGE SCALE GENOMIC DNA]</scope>
    <source>
        <strain evidence="1 2">NRRL B-41282</strain>
    </source>
</reference>
<name>A0A1R1Q7B4_9BACI</name>
<accession>A0A1R1Q7B4</accession>
<gene>
    <name evidence="1" type="ORF">BW143_21390</name>
</gene>
<dbReference type="AlphaFoldDB" id="A0A1R1Q7B4"/>
<evidence type="ECO:0000313" key="1">
    <source>
        <dbReference type="EMBL" id="OMH98371.1"/>
    </source>
</evidence>
<protein>
    <submittedName>
        <fullName evidence="1">ArpU family transcriptional regulator</fullName>
    </submittedName>
</protein>
<organism evidence="1 2">
    <name type="scientific">Bacillus swezeyi</name>
    <dbReference type="NCBI Taxonomy" id="1925020"/>
    <lineage>
        <taxon>Bacteria</taxon>
        <taxon>Bacillati</taxon>
        <taxon>Bacillota</taxon>
        <taxon>Bacilli</taxon>
        <taxon>Bacillales</taxon>
        <taxon>Bacillaceae</taxon>
        <taxon>Bacillus</taxon>
    </lineage>
</organism>
<dbReference type="Proteomes" id="UP000187367">
    <property type="component" value="Unassembled WGS sequence"/>
</dbReference>
<comment type="caution">
    <text evidence="1">The sequence shown here is derived from an EMBL/GenBank/DDBJ whole genome shotgun (WGS) entry which is preliminary data.</text>
</comment>
<dbReference type="NCBIfam" id="TIGR01637">
    <property type="entry name" value="phage_arpU"/>
    <property type="match status" value="1"/>
</dbReference>
<dbReference type="RefSeq" id="WP_076797488.1">
    <property type="nucleotide sequence ID" value="NZ_CP133085.1"/>
</dbReference>
<proteinExistence type="predicted"/>
<dbReference type="GeneID" id="92790113"/>
<evidence type="ECO:0000313" key="2">
    <source>
        <dbReference type="Proteomes" id="UP000187367"/>
    </source>
</evidence>
<dbReference type="InterPro" id="IPR006524">
    <property type="entry name" value="ArpU-like"/>
</dbReference>
<dbReference type="EMBL" id="MTJL01000054">
    <property type="protein sequence ID" value="OMH98371.1"/>
    <property type="molecule type" value="Genomic_DNA"/>
</dbReference>